<dbReference type="Proteomes" id="UP000253034">
    <property type="component" value="Unassembled WGS sequence"/>
</dbReference>
<dbReference type="InterPro" id="IPR003695">
    <property type="entry name" value="Ppx_GppA_N"/>
</dbReference>
<sequence length="520" mass="58912">MLMHKNGYEVIAAIDVGSNAIRMSIAQVDARGNVKTLEDLYKPTGIGRDTFATGRIQAASLHDLCDTLVGFSRVMKQYKVRHYKAVSTSGIREAENKEYVLEQIRVTSGLEVRGINNTEARFFMYKAIRELINKAKTDSHSGTLIVDIGSGGVEMSAYSRGNLKFTEYIKVGSLRLSEILAGLEAKTLDFPQVMEEFIDSKISFFTPLLSQARIKSFIGLGGGLRTIIEMCRAFDSSAGQNFVKSDTLKRLYLKICGMTTSQIAKEFKLAQNDAEVLMSSVILFHNFLNMTDAEGIYAPMSSLRHGLLVDMVDELLDTPGRHEAIGDIISSVWYIGEKYFIDEEHCRYIEKHSTSIFDQMGKIHRLGQRERLYLQVASILHDIGKYINPNSHDVHSYNIIRFQDILGLSERELDIIANIARYHSHEIPSQTHENYRMLESGDGIIVSKLAAILRVAEALDISHKRKVKGIELQVWERTINFNIWASEDMLLEEWNFTGNAAFFEEVMGYRPVLKQRRVQL</sequence>
<comment type="caution">
    <text evidence="4">The sequence shown here is derived from an EMBL/GenBank/DDBJ whole genome shotgun (WGS) entry which is preliminary data.</text>
</comment>
<dbReference type="CDD" id="cd00077">
    <property type="entry name" value="HDc"/>
    <property type="match status" value="1"/>
</dbReference>
<evidence type="ECO:0000313" key="4">
    <source>
        <dbReference type="EMBL" id="RCX14300.1"/>
    </source>
</evidence>
<dbReference type="SUPFAM" id="SSF53067">
    <property type="entry name" value="Actin-like ATPase domain"/>
    <property type="match status" value="2"/>
</dbReference>
<dbReference type="CDD" id="cd24006">
    <property type="entry name" value="ASKHA_NBD_PPX_GppA"/>
    <property type="match status" value="1"/>
</dbReference>
<dbReference type="InterPro" id="IPR043129">
    <property type="entry name" value="ATPase_NBD"/>
</dbReference>
<keyword evidence="5" id="KW-1185">Reference proteome</keyword>
<dbReference type="PANTHER" id="PTHR30005:SF0">
    <property type="entry name" value="RETROGRADE REGULATION PROTEIN 2"/>
    <property type="match status" value="1"/>
</dbReference>
<dbReference type="InterPro" id="IPR050273">
    <property type="entry name" value="GppA/Ppx_hydrolase"/>
</dbReference>
<accession>A0A369AY11</accession>
<proteinExistence type="inferred from homology"/>
<dbReference type="Pfam" id="PF02541">
    <property type="entry name" value="Ppx-GppA"/>
    <property type="match status" value="1"/>
</dbReference>
<dbReference type="Gene3D" id="3.30.420.150">
    <property type="entry name" value="Exopolyphosphatase. Domain 2"/>
    <property type="match status" value="1"/>
</dbReference>
<dbReference type="InterPro" id="IPR048950">
    <property type="entry name" value="Ppx_GppA_C"/>
</dbReference>
<feature type="domain" description="Ppx/GppA phosphatase C-terminal" evidence="3">
    <location>
        <begin position="331"/>
        <end position="485"/>
    </location>
</feature>
<dbReference type="Gene3D" id="1.10.3210.10">
    <property type="entry name" value="Hypothetical protein af1432"/>
    <property type="match status" value="1"/>
</dbReference>
<protein>
    <submittedName>
        <fullName evidence="4">Ppx/GppA phosphatase</fullName>
    </submittedName>
</protein>
<evidence type="ECO:0000259" key="3">
    <source>
        <dbReference type="Pfam" id="PF21447"/>
    </source>
</evidence>
<reference evidence="4 5" key="1">
    <citation type="submission" date="2018-07" db="EMBL/GenBank/DDBJ databases">
        <title>Genomic Encyclopedia of Type Strains, Phase IV (KMG-IV): sequencing the most valuable type-strain genomes for metagenomic binning, comparative biology and taxonomic classification.</title>
        <authorList>
            <person name="Goeker M."/>
        </authorList>
    </citation>
    <scope>NUCLEOTIDE SEQUENCE [LARGE SCALE GENOMIC DNA]</scope>
    <source>
        <strain evidence="4 5">DSM 27016</strain>
    </source>
</reference>
<dbReference type="Pfam" id="PF21447">
    <property type="entry name" value="Ppx-GppA_III"/>
    <property type="match status" value="1"/>
</dbReference>
<feature type="domain" description="Ppx/GppA phosphatase N-terminal" evidence="2">
    <location>
        <begin position="34"/>
        <end position="313"/>
    </location>
</feature>
<gene>
    <name evidence="4" type="ORF">DFR58_11523</name>
</gene>
<dbReference type="InterPro" id="IPR003607">
    <property type="entry name" value="HD/PDEase_dom"/>
</dbReference>
<dbReference type="EMBL" id="QPJT01000015">
    <property type="protein sequence ID" value="RCX14300.1"/>
    <property type="molecule type" value="Genomic_DNA"/>
</dbReference>
<dbReference type="PANTHER" id="PTHR30005">
    <property type="entry name" value="EXOPOLYPHOSPHATASE"/>
    <property type="match status" value="1"/>
</dbReference>
<name>A0A369AY11_9FIRM</name>
<dbReference type="SUPFAM" id="SSF109604">
    <property type="entry name" value="HD-domain/PDEase-like"/>
    <property type="match status" value="1"/>
</dbReference>
<dbReference type="GO" id="GO:0016462">
    <property type="term" value="F:pyrophosphatase activity"/>
    <property type="evidence" value="ECO:0007669"/>
    <property type="project" value="TreeGrafter"/>
</dbReference>
<evidence type="ECO:0000313" key="5">
    <source>
        <dbReference type="Proteomes" id="UP000253034"/>
    </source>
</evidence>
<dbReference type="Gene3D" id="3.30.420.40">
    <property type="match status" value="1"/>
</dbReference>
<dbReference type="AlphaFoldDB" id="A0A369AY11"/>
<comment type="similarity">
    <text evidence="1">Belongs to the GppA/Ppx family.</text>
</comment>
<evidence type="ECO:0000259" key="2">
    <source>
        <dbReference type="Pfam" id="PF02541"/>
    </source>
</evidence>
<organism evidence="4 5">
    <name type="scientific">Anaerobacterium chartisolvens</name>
    <dbReference type="NCBI Taxonomy" id="1297424"/>
    <lineage>
        <taxon>Bacteria</taxon>
        <taxon>Bacillati</taxon>
        <taxon>Bacillota</taxon>
        <taxon>Clostridia</taxon>
        <taxon>Eubacteriales</taxon>
        <taxon>Oscillospiraceae</taxon>
        <taxon>Anaerobacterium</taxon>
    </lineage>
</organism>
<evidence type="ECO:0000256" key="1">
    <source>
        <dbReference type="ARBA" id="ARBA00007125"/>
    </source>
</evidence>